<dbReference type="InterPro" id="IPR053174">
    <property type="entry name" value="LpxI"/>
</dbReference>
<evidence type="ECO:0008006" key="5">
    <source>
        <dbReference type="Google" id="ProtNLM"/>
    </source>
</evidence>
<evidence type="ECO:0000259" key="1">
    <source>
        <dbReference type="Pfam" id="PF06230"/>
    </source>
</evidence>
<protein>
    <recommendedName>
        <fullName evidence="5">UDP-2,3-diacylglucosamine pyrophosphatase LpxI</fullName>
    </recommendedName>
</protein>
<feature type="domain" description="LpxI C-terminal" evidence="1">
    <location>
        <begin position="133"/>
        <end position="259"/>
    </location>
</feature>
<evidence type="ECO:0000259" key="2">
    <source>
        <dbReference type="Pfam" id="PF17930"/>
    </source>
</evidence>
<accession>A0A1Y5RG43</accession>
<feature type="domain" description="LpxI N-terminal" evidence="2">
    <location>
        <begin position="2"/>
        <end position="130"/>
    </location>
</feature>
<evidence type="ECO:0000313" key="3">
    <source>
        <dbReference type="EMBL" id="SLN14073.1"/>
    </source>
</evidence>
<dbReference type="InterPro" id="IPR041255">
    <property type="entry name" value="LpxI_N"/>
</dbReference>
<gene>
    <name evidence="3" type="ORF">ROA7023_00111</name>
</gene>
<dbReference type="InterPro" id="IPR010415">
    <property type="entry name" value="LpxI_C"/>
</dbReference>
<sequence>MLALIAGTGALPGEICARLMRRGETPLVCVMRGVAPEVPATLPRLDFRIESFGSLLADLAARGVTRLCMAGAMTRPEVDPAAIDAATAPLVPELVAAMARGDDGTLRAFIAFFEGAGLSVVAAHEIAGDLLPPSGVLAGPVPDTALETAARLGEATVARMGAADIGQACVVDAGAVLATEGPAGTDAMLAGLAAPGAVLFKAPKPGQDRRADLPVIGPGTVAGAARAGLRAIVIEAGGVMVLDRDKVIAGCAAAGLTLWVREHGG</sequence>
<name>A0A1Y5RG43_9RHOB</name>
<dbReference type="RefSeq" id="WP_085877055.1">
    <property type="nucleotide sequence ID" value="NZ_FWFZ01000001.1"/>
</dbReference>
<dbReference type="Proteomes" id="UP000193900">
    <property type="component" value="Unassembled WGS sequence"/>
</dbReference>
<dbReference type="AlphaFoldDB" id="A0A1Y5RG43"/>
<dbReference type="Gene3D" id="3.40.140.80">
    <property type="match status" value="1"/>
</dbReference>
<dbReference type="Pfam" id="PF17930">
    <property type="entry name" value="LpxI_N"/>
    <property type="match status" value="1"/>
</dbReference>
<dbReference type="PANTHER" id="PTHR39962">
    <property type="entry name" value="BLL4848 PROTEIN"/>
    <property type="match status" value="1"/>
</dbReference>
<dbReference type="Gene3D" id="3.40.50.20">
    <property type="match status" value="1"/>
</dbReference>
<dbReference type="EMBL" id="FWFZ01000001">
    <property type="protein sequence ID" value="SLN14073.1"/>
    <property type="molecule type" value="Genomic_DNA"/>
</dbReference>
<organism evidence="3 4">
    <name type="scientific">Roseisalinus antarcticus</name>
    <dbReference type="NCBI Taxonomy" id="254357"/>
    <lineage>
        <taxon>Bacteria</taxon>
        <taxon>Pseudomonadati</taxon>
        <taxon>Pseudomonadota</taxon>
        <taxon>Alphaproteobacteria</taxon>
        <taxon>Rhodobacterales</taxon>
        <taxon>Roseobacteraceae</taxon>
        <taxon>Roseisalinus</taxon>
    </lineage>
</organism>
<dbReference type="InterPro" id="IPR043167">
    <property type="entry name" value="LpxI_C_sf"/>
</dbReference>
<evidence type="ECO:0000313" key="4">
    <source>
        <dbReference type="Proteomes" id="UP000193900"/>
    </source>
</evidence>
<proteinExistence type="predicted"/>
<dbReference type="PANTHER" id="PTHR39962:SF1">
    <property type="entry name" value="LPXI FAMILY PROTEIN"/>
    <property type="match status" value="1"/>
</dbReference>
<reference evidence="3 4" key="1">
    <citation type="submission" date="2017-03" db="EMBL/GenBank/DDBJ databases">
        <authorList>
            <person name="Afonso C.L."/>
            <person name="Miller P.J."/>
            <person name="Scott M.A."/>
            <person name="Spackman E."/>
            <person name="Goraichik I."/>
            <person name="Dimitrov K.M."/>
            <person name="Suarez D.L."/>
            <person name="Swayne D.E."/>
        </authorList>
    </citation>
    <scope>NUCLEOTIDE SEQUENCE [LARGE SCALE GENOMIC DNA]</scope>
    <source>
        <strain evidence="3 4">CECT 7023</strain>
    </source>
</reference>
<keyword evidence="4" id="KW-1185">Reference proteome</keyword>
<dbReference type="Pfam" id="PF06230">
    <property type="entry name" value="LpxI_C"/>
    <property type="match status" value="1"/>
</dbReference>
<dbReference type="OrthoDB" id="9789836at2"/>